<protein>
    <submittedName>
        <fullName evidence="3">Dinitrogenase iron-molybdenum cofactor biosynthesis protein</fullName>
    </submittedName>
</protein>
<dbReference type="Proteomes" id="UP001524586">
    <property type="component" value="Unassembled WGS sequence"/>
</dbReference>
<dbReference type="InterPro" id="IPR036105">
    <property type="entry name" value="DiNase_FeMo-co_biosyn_sf"/>
</dbReference>
<dbReference type="Gene3D" id="3.30.420.130">
    <property type="entry name" value="Dinitrogenase iron-molybdenum cofactor biosynthesis domain"/>
    <property type="match status" value="1"/>
</dbReference>
<gene>
    <name evidence="3" type="ORF">NP596_20170</name>
</gene>
<dbReference type="EMBL" id="JANIBK010000225">
    <property type="protein sequence ID" value="MCQ8130782.1"/>
    <property type="molecule type" value="Genomic_DNA"/>
</dbReference>
<feature type="domain" description="Dinitrogenase iron-molybdenum cofactor biosynthesis" evidence="2">
    <location>
        <begin position="15"/>
        <end position="109"/>
    </location>
</feature>
<keyword evidence="1" id="KW-0535">Nitrogen fixation</keyword>
<accession>A0ABT1UAG7</accession>
<dbReference type="InterPro" id="IPR034165">
    <property type="entry name" value="NifB_C"/>
</dbReference>
<comment type="caution">
    <text evidence="3">The sequence shown here is derived from an EMBL/GenBank/DDBJ whole genome shotgun (WGS) entry which is preliminary data.</text>
</comment>
<dbReference type="SUPFAM" id="SSF53146">
    <property type="entry name" value="Nitrogenase accessory factor-like"/>
    <property type="match status" value="1"/>
</dbReference>
<keyword evidence="4" id="KW-1185">Reference proteome</keyword>
<evidence type="ECO:0000259" key="2">
    <source>
        <dbReference type="Pfam" id="PF02579"/>
    </source>
</evidence>
<evidence type="ECO:0000256" key="1">
    <source>
        <dbReference type="ARBA" id="ARBA00023231"/>
    </source>
</evidence>
<dbReference type="InterPro" id="IPR003731">
    <property type="entry name" value="Di-Nase_FeMo-co_biosynth"/>
</dbReference>
<reference evidence="3 4" key="1">
    <citation type="submission" date="2022-07" db="EMBL/GenBank/DDBJ databases">
        <title>Methylomonas rivi sp. nov., Methylomonas rosea sp. nov., Methylomonas aureus sp. nov. and Methylomonas subterranea sp. nov., four novel methanotrophs isolated from a freshwater creek and the deep terrestrial subsurface.</title>
        <authorList>
            <person name="Abin C."/>
            <person name="Sankaranarayanan K."/>
            <person name="Garner C."/>
            <person name="Sindelar R."/>
            <person name="Kotary K."/>
            <person name="Garner R."/>
            <person name="Barclay S."/>
            <person name="Lawson P."/>
            <person name="Krumholz L."/>
        </authorList>
    </citation>
    <scope>NUCLEOTIDE SEQUENCE [LARGE SCALE GENOMIC DNA]</scope>
    <source>
        <strain evidence="3 4">WSC-6</strain>
    </source>
</reference>
<evidence type="ECO:0000313" key="3">
    <source>
        <dbReference type="EMBL" id="MCQ8130782.1"/>
    </source>
</evidence>
<dbReference type="PANTHER" id="PTHR33937">
    <property type="entry name" value="IRON-MOLYBDENUM PROTEIN-RELATED-RELATED"/>
    <property type="match status" value="1"/>
</dbReference>
<dbReference type="PANTHER" id="PTHR33937:SF2">
    <property type="entry name" value="DINITROGENASE IRON-MOLYBDENUM COFACTOR BIOSYNTHESIS DOMAIN-CONTAINING PROTEIN"/>
    <property type="match status" value="1"/>
</dbReference>
<dbReference type="Pfam" id="PF02579">
    <property type="entry name" value="Nitro_FeMo-Co"/>
    <property type="match status" value="1"/>
</dbReference>
<dbReference type="InterPro" id="IPR051840">
    <property type="entry name" value="NifX/NifY_domain"/>
</dbReference>
<dbReference type="RefSeq" id="WP_256617188.1">
    <property type="nucleotide sequence ID" value="NZ_JANIBK010000225.1"/>
</dbReference>
<evidence type="ECO:0000313" key="4">
    <source>
        <dbReference type="Proteomes" id="UP001524586"/>
    </source>
</evidence>
<dbReference type="CDD" id="cd00852">
    <property type="entry name" value="NifB"/>
    <property type="match status" value="1"/>
</dbReference>
<sequence length="122" mass="13154">MADFPLLLAVASKEGMAISEHFGHAKQFHIYTAYPDSCRFLETRQVAHYCLGQHADQSAMAGILEAIKDCHAVFVAKIGDGPTEKLNNIGVRAVGQYAYEAIEASLLDYVSQVAAGEAQHGS</sequence>
<name>A0ABT1UAG7_9GAMM</name>
<organism evidence="3 4">
    <name type="scientific">Methylomonas rivi</name>
    <dbReference type="NCBI Taxonomy" id="2952226"/>
    <lineage>
        <taxon>Bacteria</taxon>
        <taxon>Pseudomonadati</taxon>
        <taxon>Pseudomonadota</taxon>
        <taxon>Gammaproteobacteria</taxon>
        <taxon>Methylococcales</taxon>
        <taxon>Methylococcaceae</taxon>
        <taxon>Methylomonas</taxon>
    </lineage>
</organism>
<proteinExistence type="predicted"/>